<dbReference type="GO" id="GO:0008199">
    <property type="term" value="F:ferric iron binding"/>
    <property type="evidence" value="ECO:0007669"/>
    <property type="project" value="InterPro"/>
</dbReference>
<reference evidence="1 2" key="1">
    <citation type="journal article" date="2010" name="Stand. Genomic Sci.">
        <title>Complete genome sequence of Meiothermus silvanus type strain (VI-R2).</title>
        <authorList>
            <person name="Sikorski J."/>
            <person name="Tindall B.J."/>
            <person name="Lowry S."/>
            <person name="Lucas S."/>
            <person name="Nolan M."/>
            <person name="Copeland A."/>
            <person name="Glavina Del Rio T."/>
            <person name="Tice H."/>
            <person name="Cheng J.F."/>
            <person name="Han C."/>
            <person name="Pitluck S."/>
            <person name="Liolios K."/>
            <person name="Ivanova N."/>
            <person name="Mavromatis K."/>
            <person name="Mikhailova N."/>
            <person name="Pati A."/>
            <person name="Goodwin L."/>
            <person name="Chen A."/>
            <person name="Palaniappan K."/>
            <person name="Land M."/>
            <person name="Hauser L."/>
            <person name="Chang Y.J."/>
            <person name="Jeffries C.D."/>
            <person name="Rohde M."/>
            <person name="Goker M."/>
            <person name="Woyke T."/>
            <person name="Bristow J."/>
            <person name="Eisen J.A."/>
            <person name="Markowitz V."/>
            <person name="Hugenholtz P."/>
            <person name="Kyrpides N.C."/>
            <person name="Klenk H.P."/>
            <person name="Lapidus A."/>
        </authorList>
    </citation>
    <scope>NUCLEOTIDE SEQUENCE [LARGE SCALE GENOMIC DNA]</scope>
    <source>
        <strain evidence="2">ATCC 700542 / DSM 9946 / VI-R2</strain>
    </source>
</reference>
<dbReference type="Gene3D" id="3.30.920.80">
    <property type="entry name" value="NADH-quinone oxidoreductase, subunit 15"/>
    <property type="match status" value="1"/>
</dbReference>
<dbReference type="EC" id="1.6.99.5" evidence="1"/>
<dbReference type="AlphaFoldDB" id="D7BF48"/>
<dbReference type="Proteomes" id="UP000001916">
    <property type="component" value="Chromosome"/>
</dbReference>
<dbReference type="EMBL" id="CP002042">
    <property type="protein sequence ID" value="ADH63401.1"/>
    <property type="molecule type" value="Genomic_DNA"/>
</dbReference>
<dbReference type="GO" id="GO:0016226">
    <property type="term" value="P:iron-sulfur cluster assembly"/>
    <property type="evidence" value="ECO:0007669"/>
    <property type="project" value="InterPro"/>
</dbReference>
<proteinExistence type="predicted"/>
<dbReference type="InterPro" id="IPR036524">
    <property type="entry name" value="Frataxin/CyaY_sf"/>
</dbReference>
<name>D7BF48_ALLS1</name>
<dbReference type="SUPFAM" id="SSF55387">
    <property type="entry name" value="Frataxin/Nqo15-like"/>
    <property type="match status" value="1"/>
</dbReference>
<dbReference type="RefSeq" id="WP_013157966.1">
    <property type="nucleotide sequence ID" value="NC_014212.1"/>
</dbReference>
<dbReference type="eggNOG" id="ENOG50325PM">
    <property type="taxonomic scope" value="Bacteria"/>
</dbReference>
<dbReference type="STRING" id="526227.Mesil_1510"/>
<dbReference type="InterPro" id="IPR038458">
    <property type="entry name" value="NADH_quinone_OxRdtase_su15_sf"/>
</dbReference>
<keyword evidence="1" id="KW-0560">Oxidoreductase</keyword>
<gene>
    <name evidence="1" type="ordered locus">Mesil_1510</name>
</gene>
<dbReference type="KEGG" id="msv:Mesil_1510"/>
<sequence length="137" mass="15923">MSVAHLINHHHDEMLYDAWVQVLEWMRQYAAEKGVRFEKESDFPDFIYRMERPYELPTTIMAASLSDEAGEPFLIASVSPRHAEMKRIELRVPGAMLHWHAHWEDGRGLVIGGKLPLDKVRLYQLADRAREAKGIRS</sequence>
<evidence type="ECO:0000313" key="1">
    <source>
        <dbReference type="EMBL" id="ADH63401.1"/>
    </source>
</evidence>
<dbReference type="OrthoDB" id="25825at2"/>
<protein>
    <submittedName>
        <fullName evidence="1">NADH dehydrogenase (Quinone)</fullName>
        <ecNumber evidence="1">1.6.99.5</ecNumber>
    </submittedName>
</protein>
<dbReference type="HOGENOM" id="CLU_132697_0_0_0"/>
<organism evidence="1 2">
    <name type="scientific">Allomeiothermus silvanus (strain ATCC 700542 / DSM 9946 / NBRC 106475 / NCIMB 13440 / VI-R2)</name>
    <name type="common">Thermus silvanus</name>
    <dbReference type="NCBI Taxonomy" id="526227"/>
    <lineage>
        <taxon>Bacteria</taxon>
        <taxon>Thermotogati</taxon>
        <taxon>Deinococcota</taxon>
        <taxon>Deinococci</taxon>
        <taxon>Thermales</taxon>
        <taxon>Thermaceae</taxon>
        <taxon>Allomeiothermus</taxon>
    </lineage>
</organism>
<dbReference type="GO" id="GO:0016491">
    <property type="term" value="F:oxidoreductase activity"/>
    <property type="evidence" value="ECO:0007669"/>
    <property type="project" value="UniProtKB-KW"/>
</dbReference>
<evidence type="ECO:0000313" key="2">
    <source>
        <dbReference type="Proteomes" id="UP000001916"/>
    </source>
</evidence>
<dbReference type="Pfam" id="PF11497">
    <property type="entry name" value="NADH_Oxid_Nqo15"/>
    <property type="match status" value="1"/>
</dbReference>
<accession>D7BF48</accession>
<dbReference type="InterPro" id="IPR021093">
    <property type="entry name" value="NADH_quinone_OxRdtase_su15"/>
</dbReference>
<keyword evidence="2" id="KW-1185">Reference proteome</keyword>